<dbReference type="InterPro" id="IPR043168">
    <property type="entry name" value="DegV_C"/>
</dbReference>
<dbReference type="NCBIfam" id="TIGR00762">
    <property type="entry name" value="DegV"/>
    <property type="match status" value="1"/>
</dbReference>
<evidence type="ECO:0000313" key="2">
    <source>
        <dbReference type="EMBL" id="KPV47732.1"/>
    </source>
</evidence>
<dbReference type="Gene3D" id="3.30.1180.10">
    <property type="match status" value="1"/>
</dbReference>
<sequence>MIKIVVDSTADLPHEIYQEYDITVVPVLAQFGSETLRDDVDFTRDEFYRRLVDEPEPPKTSAPTPGMYEHWFRALTEAGHEVLSISLAGNLSGTFNAARQAASLIEKGRVLCVDGMNVSIPLGFVTLKAAQAVRDGATLEEAAALVEQRRDKGVLLVAFETLRYLEKGGRIGRMRALLGTMLSPIL</sequence>
<dbReference type="EMBL" id="LJCR01003292">
    <property type="protein sequence ID" value="KPV47732.1"/>
    <property type="molecule type" value="Genomic_DNA"/>
</dbReference>
<dbReference type="InterPro" id="IPR050270">
    <property type="entry name" value="DegV_domain_contain"/>
</dbReference>
<proteinExistence type="predicted"/>
<dbReference type="Proteomes" id="UP000050509">
    <property type="component" value="Unassembled WGS sequence"/>
</dbReference>
<name>A0A0P9CQ19_9CHLR</name>
<dbReference type="PANTHER" id="PTHR33434">
    <property type="entry name" value="DEGV DOMAIN-CONTAINING PROTEIN DR_1986-RELATED"/>
    <property type="match status" value="1"/>
</dbReference>
<dbReference type="PROSITE" id="PS51482">
    <property type="entry name" value="DEGV"/>
    <property type="match status" value="1"/>
</dbReference>
<dbReference type="PANTHER" id="PTHR33434:SF2">
    <property type="entry name" value="FATTY ACID-BINDING PROTEIN TM_1468"/>
    <property type="match status" value="1"/>
</dbReference>
<organism evidence="2 3">
    <name type="scientific">Kouleothrix aurantiaca</name>
    <dbReference type="NCBI Taxonomy" id="186479"/>
    <lineage>
        <taxon>Bacteria</taxon>
        <taxon>Bacillati</taxon>
        <taxon>Chloroflexota</taxon>
        <taxon>Chloroflexia</taxon>
        <taxon>Chloroflexales</taxon>
        <taxon>Roseiflexineae</taxon>
        <taxon>Roseiflexaceae</taxon>
        <taxon>Kouleothrix</taxon>
    </lineage>
</organism>
<dbReference type="SUPFAM" id="SSF82549">
    <property type="entry name" value="DAK1/DegV-like"/>
    <property type="match status" value="1"/>
</dbReference>
<dbReference type="AlphaFoldDB" id="A0A0P9CQ19"/>
<dbReference type="Pfam" id="PF02645">
    <property type="entry name" value="DegV"/>
    <property type="match status" value="1"/>
</dbReference>
<dbReference type="Gene3D" id="3.40.50.10170">
    <property type="match status" value="1"/>
</dbReference>
<gene>
    <name evidence="2" type="ORF">SE17_41870</name>
</gene>
<accession>A0A0P9CQ19</accession>
<keyword evidence="1" id="KW-0446">Lipid-binding</keyword>
<reference evidence="2 3" key="1">
    <citation type="submission" date="2015-09" db="EMBL/GenBank/DDBJ databases">
        <title>Draft genome sequence of Kouleothrix aurantiaca JCM 19913.</title>
        <authorList>
            <person name="Hemp J."/>
        </authorList>
    </citation>
    <scope>NUCLEOTIDE SEQUENCE [LARGE SCALE GENOMIC DNA]</scope>
    <source>
        <strain evidence="2 3">COM-B</strain>
    </source>
</reference>
<keyword evidence="3" id="KW-1185">Reference proteome</keyword>
<comment type="caution">
    <text evidence="2">The sequence shown here is derived from an EMBL/GenBank/DDBJ whole genome shotgun (WGS) entry which is preliminary data.</text>
</comment>
<evidence type="ECO:0000313" key="3">
    <source>
        <dbReference type="Proteomes" id="UP000050509"/>
    </source>
</evidence>
<feature type="non-terminal residue" evidence="2">
    <location>
        <position position="186"/>
    </location>
</feature>
<evidence type="ECO:0000256" key="1">
    <source>
        <dbReference type="ARBA" id="ARBA00023121"/>
    </source>
</evidence>
<dbReference type="GO" id="GO:0008289">
    <property type="term" value="F:lipid binding"/>
    <property type="evidence" value="ECO:0007669"/>
    <property type="project" value="UniProtKB-KW"/>
</dbReference>
<dbReference type="InterPro" id="IPR003797">
    <property type="entry name" value="DegV"/>
</dbReference>
<protein>
    <submittedName>
        <fullName evidence="2">Fatty acid-binding protein DegV</fullName>
    </submittedName>
</protein>